<sequence>MYLNAFSYAWAFIFLALLTSRYAMQAASGIYLSHWADANSKLSDSADTITGLLIYVALGFGTVLLNVITFTSSTFGGVRASIVLHKPLVESLMHAPLSFFEETPLGRILSRLAGDIDIIDTSLPINLRLVVDTLAHVSSKILGLFWFGV</sequence>
<keyword evidence="11" id="KW-1185">Reference proteome</keyword>
<keyword evidence="4" id="KW-0067">ATP-binding</keyword>
<gene>
    <name evidence="10" type="ORF">CGOC_LOCUS6356</name>
</gene>
<keyword evidence="5 7" id="KW-1133">Transmembrane helix</keyword>
<keyword evidence="3" id="KW-0547">Nucleotide-binding</keyword>
<dbReference type="GO" id="GO:0140359">
    <property type="term" value="F:ABC-type transporter activity"/>
    <property type="evidence" value="ECO:0007669"/>
    <property type="project" value="InterPro"/>
</dbReference>
<dbReference type="Proteomes" id="UP000271889">
    <property type="component" value="Unassembled WGS sequence"/>
</dbReference>
<dbReference type="Gene3D" id="1.20.1560.10">
    <property type="entry name" value="ABC transporter type 1, transmembrane domain"/>
    <property type="match status" value="1"/>
</dbReference>
<dbReference type="PANTHER" id="PTHR24223:SF415">
    <property type="entry name" value="FI20190P1"/>
    <property type="match status" value="1"/>
</dbReference>
<evidence type="ECO:0000313" key="11">
    <source>
        <dbReference type="Proteomes" id="UP000271889"/>
    </source>
</evidence>
<dbReference type="PANTHER" id="PTHR24223">
    <property type="entry name" value="ATP-BINDING CASSETTE SUB-FAMILY C"/>
    <property type="match status" value="1"/>
</dbReference>
<accession>A0A3P6SJZ7</accession>
<dbReference type="OrthoDB" id="6282333at2759"/>
<evidence type="ECO:0000256" key="8">
    <source>
        <dbReference type="SAM" id="SignalP"/>
    </source>
</evidence>
<dbReference type="GO" id="GO:0016020">
    <property type="term" value="C:membrane"/>
    <property type="evidence" value="ECO:0007669"/>
    <property type="project" value="InterPro"/>
</dbReference>
<evidence type="ECO:0000256" key="7">
    <source>
        <dbReference type="SAM" id="Phobius"/>
    </source>
</evidence>
<dbReference type="InterPro" id="IPR050173">
    <property type="entry name" value="ABC_transporter_C-like"/>
</dbReference>
<proteinExistence type="predicted"/>
<evidence type="ECO:0000256" key="2">
    <source>
        <dbReference type="ARBA" id="ARBA00022692"/>
    </source>
</evidence>
<dbReference type="GO" id="GO:0005524">
    <property type="term" value="F:ATP binding"/>
    <property type="evidence" value="ECO:0007669"/>
    <property type="project" value="UniProtKB-KW"/>
</dbReference>
<evidence type="ECO:0000256" key="3">
    <source>
        <dbReference type="ARBA" id="ARBA00022741"/>
    </source>
</evidence>
<reference evidence="10 11" key="1">
    <citation type="submission" date="2018-11" db="EMBL/GenBank/DDBJ databases">
        <authorList>
            <consortium name="Pathogen Informatics"/>
        </authorList>
    </citation>
    <scope>NUCLEOTIDE SEQUENCE [LARGE SCALE GENOMIC DNA]</scope>
</reference>
<feature type="signal peptide" evidence="8">
    <location>
        <begin position="1"/>
        <end position="23"/>
    </location>
</feature>
<name>A0A3P6SJZ7_CYLGO</name>
<keyword evidence="1" id="KW-0813">Transport</keyword>
<feature type="domain" description="ABC transmembrane type-1" evidence="9">
    <location>
        <begin position="12"/>
        <end position="149"/>
    </location>
</feature>
<dbReference type="InterPro" id="IPR036640">
    <property type="entry name" value="ABC1_TM_sf"/>
</dbReference>
<dbReference type="InterPro" id="IPR011527">
    <property type="entry name" value="ABC1_TM_dom"/>
</dbReference>
<dbReference type="AlphaFoldDB" id="A0A3P6SJZ7"/>
<evidence type="ECO:0000259" key="9">
    <source>
        <dbReference type="PROSITE" id="PS50929"/>
    </source>
</evidence>
<evidence type="ECO:0000313" key="10">
    <source>
        <dbReference type="EMBL" id="VDK67715.1"/>
    </source>
</evidence>
<dbReference type="EMBL" id="UYRV01020541">
    <property type="protein sequence ID" value="VDK67715.1"/>
    <property type="molecule type" value="Genomic_DNA"/>
</dbReference>
<evidence type="ECO:0000256" key="6">
    <source>
        <dbReference type="ARBA" id="ARBA00023136"/>
    </source>
</evidence>
<dbReference type="Pfam" id="PF00664">
    <property type="entry name" value="ABC_membrane"/>
    <property type="match status" value="1"/>
</dbReference>
<feature type="transmembrane region" description="Helical" evidence="7">
    <location>
        <begin position="49"/>
        <end position="70"/>
    </location>
</feature>
<evidence type="ECO:0000256" key="1">
    <source>
        <dbReference type="ARBA" id="ARBA00022448"/>
    </source>
</evidence>
<feature type="chain" id="PRO_5017933065" description="ABC transmembrane type-1 domain-containing protein" evidence="8">
    <location>
        <begin position="24"/>
        <end position="149"/>
    </location>
</feature>
<dbReference type="SUPFAM" id="SSF90123">
    <property type="entry name" value="ABC transporter transmembrane region"/>
    <property type="match status" value="1"/>
</dbReference>
<keyword evidence="8" id="KW-0732">Signal</keyword>
<evidence type="ECO:0000256" key="5">
    <source>
        <dbReference type="ARBA" id="ARBA00022989"/>
    </source>
</evidence>
<keyword evidence="6 7" id="KW-0472">Membrane</keyword>
<evidence type="ECO:0000256" key="4">
    <source>
        <dbReference type="ARBA" id="ARBA00022840"/>
    </source>
</evidence>
<organism evidence="10 11">
    <name type="scientific">Cylicostephanus goldi</name>
    <name type="common">Nematode worm</name>
    <dbReference type="NCBI Taxonomy" id="71465"/>
    <lineage>
        <taxon>Eukaryota</taxon>
        <taxon>Metazoa</taxon>
        <taxon>Ecdysozoa</taxon>
        <taxon>Nematoda</taxon>
        <taxon>Chromadorea</taxon>
        <taxon>Rhabditida</taxon>
        <taxon>Rhabditina</taxon>
        <taxon>Rhabditomorpha</taxon>
        <taxon>Strongyloidea</taxon>
        <taxon>Strongylidae</taxon>
        <taxon>Cylicostephanus</taxon>
    </lineage>
</organism>
<dbReference type="PROSITE" id="PS50929">
    <property type="entry name" value="ABC_TM1F"/>
    <property type="match status" value="1"/>
</dbReference>
<protein>
    <recommendedName>
        <fullName evidence="9">ABC transmembrane type-1 domain-containing protein</fullName>
    </recommendedName>
</protein>
<keyword evidence="2 7" id="KW-0812">Transmembrane</keyword>